<dbReference type="InterPro" id="IPR001190">
    <property type="entry name" value="SRCR"/>
</dbReference>
<feature type="disulfide bond" evidence="5">
    <location>
        <begin position="30"/>
        <end position="94"/>
    </location>
</feature>
<feature type="disulfide bond" evidence="5">
    <location>
        <begin position="341"/>
        <end position="405"/>
    </location>
</feature>
<dbReference type="FunFam" id="3.10.250.10:FF:000011">
    <property type="entry name" value="Scavenger receptor class A member 5"/>
    <property type="match status" value="3"/>
</dbReference>
<dbReference type="PROSITE" id="PS51406">
    <property type="entry name" value="FIBRINOGEN_C_2"/>
    <property type="match status" value="1"/>
</dbReference>
<dbReference type="FunFam" id="3.10.250.10:FF:000006">
    <property type="entry name" value="neurotrypsin isoform X2"/>
    <property type="match status" value="3"/>
</dbReference>
<dbReference type="Gene3D" id="3.90.215.10">
    <property type="entry name" value="Gamma Fibrinogen, chain A, domain 1"/>
    <property type="match status" value="1"/>
</dbReference>
<dbReference type="SMART" id="SM00186">
    <property type="entry name" value="FBG"/>
    <property type="match status" value="1"/>
</dbReference>
<evidence type="ECO:0000313" key="8">
    <source>
        <dbReference type="Proteomes" id="UP000001554"/>
    </source>
</evidence>
<feature type="domain" description="SRCR" evidence="6">
    <location>
        <begin position="213"/>
        <end position="314"/>
    </location>
</feature>
<feature type="domain" description="SRCR" evidence="6">
    <location>
        <begin position="316"/>
        <end position="416"/>
    </location>
</feature>
<feature type="non-terminal residue" evidence="9">
    <location>
        <position position="1"/>
    </location>
</feature>
<evidence type="ECO:0000256" key="3">
    <source>
        <dbReference type="ARBA" id="ARBA00023157"/>
    </source>
</evidence>
<keyword evidence="1" id="KW-0732">Signal</keyword>
<dbReference type="SUPFAM" id="SSF56496">
    <property type="entry name" value="Fibrinogen C-terminal domain-like"/>
    <property type="match status" value="1"/>
</dbReference>
<dbReference type="Pfam" id="PF00530">
    <property type="entry name" value="SRCR"/>
    <property type="match status" value="7"/>
</dbReference>
<feature type="disulfide bond" evidence="5">
    <location>
        <begin position="43"/>
        <end position="104"/>
    </location>
</feature>
<dbReference type="AlphaFoldDB" id="A0A9J7KTF2"/>
<evidence type="ECO:0000313" key="9">
    <source>
        <dbReference type="RefSeq" id="XP_035670254.1"/>
    </source>
</evidence>
<feature type="domain" description="SRCR" evidence="6">
    <location>
        <begin position="523"/>
        <end position="623"/>
    </location>
</feature>
<dbReference type="GO" id="GO:0016020">
    <property type="term" value="C:membrane"/>
    <property type="evidence" value="ECO:0007669"/>
    <property type="project" value="InterPro"/>
</dbReference>
<dbReference type="Proteomes" id="UP000001554">
    <property type="component" value="Chromosome 3"/>
</dbReference>
<dbReference type="GeneID" id="118411871"/>
<evidence type="ECO:0000256" key="1">
    <source>
        <dbReference type="ARBA" id="ARBA00022729"/>
    </source>
</evidence>
<feature type="domain" description="SRCR" evidence="6">
    <location>
        <begin position="419"/>
        <end position="521"/>
    </location>
</feature>
<keyword evidence="2" id="KW-0677">Repeat</keyword>
<dbReference type="InterPro" id="IPR036056">
    <property type="entry name" value="Fibrinogen-like_C"/>
</dbReference>
<gene>
    <name evidence="9" type="primary">LOC118411871</name>
</gene>
<dbReference type="RefSeq" id="XP_035670254.1">
    <property type="nucleotide sequence ID" value="XM_035814361.1"/>
</dbReference>
<feature type="disulfide bond" evidence="5">
    <location>
        <begin position="561"/>
        <end position="622"/>
    </location>
</feature>
<evidence type="ECO:0000256" key="5">
    <source>
        <dbReference type="PROSITE-ProRule" id="PRU00196"/>
    </source>
</evidence>
<dbReference type="PROSITE" id="PS00420">
    <property type="entry name" value="SRCR_1"/>
    <property type="match status" value="6"/>
</dbReference>
<keyword evidence="4" id="KW-0325">Glycoprotein</keyword>
<dbReference type="KEGG" id="bfo:118411871"/>
<feature type="disulfide bond" evidence="5">
    <location>
        <begin position="281"/>
        <end position="291"/>
    </location>
</feature>
<feature type="disulfide bond" evidence="5">
    <location>
        <begin position="488"/>
        <end position="498"/>
    </location>
</feature>
<protein>
    <submittedName>
        <fullName evidence="9">Deleted in malignant brain tumors 1 protein-like</fullName>
    </submittedName>
</protein>
<dbReference type="SMART" id="SM00202">
    <property type="entry name" value="SR"/>
    <property type="match status" value="7"/>
</dbReference>
<feature type="disulfide bond" evidence="5">
    <location>
        <begin position="385"/>
        <end position="395"/>
    </location>
</feature>
<proteinExistence type="predicted"/>
<evidence type="ECO:0000259" key="6">
    <source>
        <dbReference type="PROSITE" id="PS50287"/>
    </source>
</evidence>
<feature type="disulfide bond" evidence="5">
    <location>
        <begin position="592"/>
        <end position="602"/>
    </location>
</feature>
<dbReference type="OrthoDB" id="536948at2759"/>
<keyword evidence="3 5" id="KW-1015">Disulfide bond</keyword>
<dbReference type="InterPro" id="IPR002181">
    <property type="entry name" value="Fibrinogen_a/b/g_C_dom"/>
</dbReference>
<feature type="domain" description="SRCR" evidence="6">
    <location>
        <begin position="108"/>
        <end position="210"/>
    </location>
</feature>
<feature type="disulfide bond" evidence="5">
    <location>
        <begin position="74"/>
        <end position="84"/>
    </location>
</feature>
<dbReference type="OMA" id="VYDEVRC"/>
<feature type="disulfide bond" evidence="5">
    <location>
        <begin position="354"/>
        <end position="415"/>
    </location>
</feature>
<feature type="disulfide bond" evidence="5">
    <location>
        <begin position="548"/>
        <end position="612"/>
    </location>
</feature>
<accession>A0A9J7KTF2</accession>
<evidence type="ECO:0000256" key="4">
    <source>
        <dbReference type="ARBA" id="ARBA00023180"/>
    </source>
</evidence>
<sequence>IVSDIRLVGGSGDHEGRVEVFSEGQWGTVCDDVWGQEDAEVVCRQLGFPGAEKAKTEASFGQGSGQIWLDDVQCSGSESRLQNCSHGGWGSHNCGHEEDAGVVCKRNIRLAGGLNDHDGRVEVFYNGQWGTICDDGWGLSDAEVACRQLGFPDAGAVQTTTEASFGQGTGPIWLEEVACSGSESSVHNCSHRGWGHHDCTHGEDAGVVCNLRVRLAGGSHDHEGRVEVYHDGEWGTVCGFGWGHSNADVACRQLGFAAALKATQNSFGRGTGRVWLSNVACSGTESRLPDCSHRGWYNNPSWCGHGYDAGAVCTSLRLVGGSTEHEGRVEVYHDGKWGSICDDGFGLSDAEVVCRHLGFPGAEGVPSGASFGEGTGPIWLNDVDCDGNETNLQNCSHGGWGRHNCGHEEDAGVVCSTRVRLVGGSNDHEGRVEVYHDGEWGTVCDYGWGQPDADVTCRQLGFAAARKATQKAFFGQGTGRVWLSYVGCSGTESRLQDCSHRGWGNNPSGCRHDDDAGAVCTSLRLVGGSTEHEGRVEVYHDGKWGSICDDGFGLSDAEVVCRHLGFPGAEGVPSGASFGEGTGPIWLDDVDCDGNEPNLQNCSHGGWGSHNCGHEEDAGVACTDSVRLVGGSGEHEGRVELYYDGQWGTVCGRDWYWYRREANVVCRQLGFHGAQQITRGSFGAGTGPIWRVYHGCSRSESSLQGCSLWRYDGCGHDNDAGVVCTHPESEVVQTTVQTTLMTTQLLWTFQEEPTLPGDDGLQRSALQGGLSNEARGYALHLPSLGYTGDAGNAMRYNDGQRFSTVDRDNDDYYYFNDNDVDYNIYYSDSCSRRYGQGGWWFANWCPPYPNGRYLGNCGNSCPWGQGVMWHGWRGRRYSLKSVTMKIRP</sequence>
<dbReference type="PANTHER" id="PTHR19331:SF465">
    <property type="entry name" value="EGG PEPTIDE SPERACT RECEPTOR"/>
    <property type="match status" value="1"/>
</dbReference>
<dbReference type="PANTHER" id="PTHR19331">
    <property type="entry name" value="SCAVENGER RECEPTOR DOMAIN-CONTAINING"/>
    <property type="match status" value="1"/>
</dbReference>
<organism evidence="8 9">
    <name type="scientific">Branchiostoma floridae</name>
    <name type="common">Florida lancelet</name>
    <name type="synonym">Amphioxus</name>
    <dbReference type="NCBI Taxonomy" id="7739"/>
    <lineage>
        <taxon>Eukaryota</taxon>
        <taxon>Metazoa</taxon>
        <taxon>Chordata</taxon>
        <taxon>Cephalochordata</taxon>
        <taxon>Leptocardii</taxon>
        <taxon>Amphioxiformes</taxon>
        <taxon>Branchiostomatidae</taxon>
        <taxon>Branchiostoma</taxon>
    </lineage>
</organism>
<dbReference type="InterPro" id="IPR014716">
    <property type="entry name" value="Fibrinogen_a/b/g_C_1"/>
</dbReference>
<evidence type="ECO:0000259" key="7">
    <source>
        <dbReference type="PROSITE" id="PS51406"/>
    </source>
</evidence>
<dbReference type="PRINTS" id="PR00258">
    <property type="entry name" value="SPERACTRCPTR"/>
</dbReference>
<dbReference type="Pfam" id="PF00147">
    <property type="entry name" value="Fibrinogen_C"/>
    <property type="match status" value="1"/>
</dbReference>
<reference evidence="9" key="2">
    <citation type="submission" date="2025-08" db="UniProtKB">
        <authorList>
            <consortium name="RefSeq"/>
        </authorList>
    </citation>
    <scope>IDENTIFICATION</scope>
    <source>
        <strain evidence="9">S238N-H82</strain>
        <tissue evidence="9">Testes</tissue>
    </source>
</reference>
<dbReference type="InterPro" id="IPR036772">
    <property type="entry name" value="SRCR-like_dom_sf"/>
</dbReference>
<feature type="domain" description="Fibrinogen C-terminal" evidence="7">
    <location>
        <begin position="770"/>
        <end position="888"/>
    </location>
</feature>
<feature type="domain" description="SRCR" evidence="6">
    <location>
        <begin position="626"/>
        <end position="725"/>
    </location>
</feature>
<feature type="domain" description="SRCR" evidence="6">
    <location>
        <begin position="5"/>
        <end position="105"/>
    </location>
</feature>
<name>A0A9J7KTF2_BRAFL</name>
<dbReference type="Gene3D" id="3.10.250.10">
    <property type="entry name" value="SRCR-like domain"/>
    <property type="match status" value="7"/>
</dbReference>
<dbReference type="SUPFAM" id="SSF56487">
    <property type="entry name" value="SRCR-like"/>
    <property type="match status" value="7"/>
</dbReference>
<keyword evidence="8" id="KW-1185">Reference proteome</keyword>
<reference evidence="8" key="1">
    <citation type="journal article" date="2020" name="Nat. Ecol. Evol.">
        <title>Deeply conserved synteny resolves early events in vertebrate evolution.</title>
        <authorList>
            <person name="Simakov O."/>
            <person name="Marletaz F."/>
            <person name="Yue J.X."/>
            <person name="O'Connell B."/>
            <person name="Jenkins J."/>
            <person name="Brandt A."/>
            <person name="Calef R."/>
            <person name="Tung C.H."/>
            <person name="Huang T.K."/>
            <person name="Schmutz J."/>
            <person name="Satoh N."/>
            <person name="Yu J.K."/>
            <person name="Putnam N.H."/>
            <person name="Green R.E."/>
            <person name="Rokhsar D.S."/>
        </authorList>
    </citation>
    <scope>NUCLEOTIDE SEQUENCE [LARGE SCALE GENOMIC DNA]</scope>
    <source>
        <strain evidence="8">S238N-H82</strain>
    </source>
</reference>
<dbReference type="PROSITE" id="PS50287">
    <property type="entry name" value="SRCR_2"/>
    <property type="match status" value="7"/>
</dbReference>
<evidence type="ECO:0000256" key="2">
    <source>
        <dbReference type="ARBA" id="ARBA00022737"/>
    </source>
</evidence>
<dbReference type="FunFam" id="3.10.250.10:FF:000001">
    <property type="entry name" value="Lysyl oxidase 4 isoform X1"/>
    <property type="match status" value="1"/>
</dbReference>
<comment type="caution">
    <text evidence="5">Lacks conserved residue(s) required for the propagation of feature annotation.</text>
</comment>
<feature type="disulfide bond" evidence="5">
    <location>
        <begin position="179"/>
        <end position="189"/>
    </location>
</feature>
<feature type="disulfide bond" evidence="5">
    <location>
        <begin position="696"/>
        <end position="706"/>
    </location>
</feature>